<dbReference type="EMBL" id="CAUJNA010001752">
    <property type="protein sequence ID" value="CAJ1388747.1"/>
    <property type="molecule type" value="Genomic_DNA"/>
</dbReference>
<gene>
    <name evidence="1" type="ORF">EVOR1521_LOCUS14550</name>
</gene>
<organism evidence="1 2">
    <name type="scientific">Effrenium voratum</name>
    <dbReference type="NCBI Taxonomy" id="2562239"/>
    <lineage>
        <taxon>Eukaryota</taxon>
        <taxon>Sar</taxon>
        <taxon>Alveolata</taxon>
        <taxon>Dinophyceae</taxon>
        <taxon>Suessiales</taxon>
        <taxon>Symbiodiniaceae</taxon>
        <taxon>Effrenium</taxon>
    </lineage>
</organism>
<comment type="caution">
    <text evidence="1">The sequence shown here is derived from an EMBL/GenBank/DDBJ whole genome shotgun (WGS) entry which is preliminary data.</text>
</comment>
<feature type="non-terminal residue" evidence="1">
    <location>
        <position position="1"/>
    </location>
</feature>
<dbReference type="Proteomes" id="UP001178507">
    <property type="component" value="Unassembled WGS sequence"/>
</dbReference>
<reference evidence="1" key="1">
    <citation type="submission" date="2023-08" db="EMBL/GenBank/DDBJ databases">
        <authorList>
            <person name="Chen Y."/>
            <person name="Shah S."/>
            <person name="Dougan E. K."/>
            <person name="Thang M."/>
            <person name="Chan C."/>
        </authorList>
    </citation>
    <scope>NUCLEOTIDE SEQUENCE</scope>
</reference>
<sequence length="87" mass="9920">SFAVHLPTEVVRVLEENVSGEDFTLAKKRVAYLCRWTTRAKELGVEGPNASILAQLKNADDRDATNQQAWRQTLEEVEKGYVWLDED</sequence>
<accession>A0AA36IK05</accession>
<evidence type="ECO:0000313" key="2">
    <source>
        <dbReference type="Proteomes" id="UP001178507"/>
    </source>
</evidence>
<evidence type="ECO:0000313" key="1">
    <source>
        <dbReference type="EMBL" id="CAJ1388747.1"/>
    </source>
</evidence>
<protein>
    <submittedName>
        <fullName evidence="1">Uncharacterized protein</fullName>
    </submittedName>
</protein>
<name>A0AA36IK05_9DINO</name>
<dbReference type="AlphaFoldDB" id="A0AA36IK05"/>
<keyword evidence="2" id="KW-1185">Reference proteome</keyword>
<feature type="non-terminal residue" evidence="1">
    <location>
        <position position="87"/>
    </location>
</feature>
<proteinExistence type="predicted"/>